<keyword evidence="4" id="KW-0233">DNA recombination</keyword>
<comment type="caution">
    <text evidence="9">The sequence shown here is derived from an EMBL/GenBank/DDBJ whole genome shotgun (WGS) entry which is preliminary data.</text>
</comment>
<dbReference type="Pfam" id="PF22022">
    <property type="entry name" value="Phage_int_M"/>
    <property type="match status" value="1"/>
</dbReference>
<dbReference type="GO" id="GO:0003677">
    <property type="term" value="F:DNA binding"/>
    <property type="evidence" value="ECO:0007669"/>
    <property type="project" value="UniProtKB-UniRule"/>
</dbReference>
<dbReference type="InterPro" id="IPR044068">
    <property type="entry name" value="CB"/>
</dbReference>
<name>A0A2T0WGE8_9RHOB</name>
<evidence type="ECO:0000256" key="4">
    <source>
        <dbReference type="ARBA" id="ARBA00023172"/>
    </source>
</evidence>
<dbReference type="EMBL" id="PVTQ01000014">
    <property type="protein sequence ID" value="PRY85783.1"/>
    <property type="molecule type" value="Genomic_DNA"/>
</dbReference>
<dbReference type="InterPro" id="IPR025166">
    <property type="entry name" value="Integrase_DNA_bind_dom"/>
</dbReference>
<proteinExistence type="inferred from homology"/>
<evidence type="ECO:0000256" key="5">
    <source>
        <dbReference type="PROSITE-ProRule" id="PRU01248"/>
    </source>
</evidence>
<dbReference type="Pfam" id="PF00589">
    <property type="entry name" value="Phage_integrase"/>
    <property type="match status" value="1"/>
</dbReference>
<dbReference type="Pfam" id="PF13356">
    <property type="entry name" value="Arm-DNA-bind_3"/>
    <property type="match status" value="1"/>
</dbReference>
<feature type="region of interest" description="Disordered" evidence="6">
    <location>
        <begin position="1"/>
        <end position="21"/>
    </location>
</feature>
<evidence type="ECO:0000256" key="3">
    <source>
        <dbReference type="ARBA" id="ARBA00023125"/>
    </source>
</evidence>
<dbReference type="InterPro" id="IPR038488">
    <property type="entry name" value="Integrase_DNA-bd_sf"/>
</dbReference>
<evidence type="ECO:0000259" key="7">
    <source>
        <dbReference type="PROSITE" id="PS51898"/>
    </source>
</evidence>
<dbReference type="PANTHER" id="PTHR30629">
    <property type="entry name" value="PROPHAGE INTEGRASE"/>
    <property type="match status" value="1"/>
</dbReference>
<sequence>MARALTTKAVEAAKPSDQRREIPDPGLTGLYLIVQPSGAKSWAIRYRQAGKPKKLTLGKWPIMGVAAARAAASQALEGIEQGHDPAAEKRIKKAARISGKNTVSVQLDNFHRRHLSTIKTGEAVMQSLRFNVLPVWGDREVSDITRRDIVHLLDEIIDDGRATTANRVKAYLSKFLSWCEDRGVIEQSPAIGLKMPAREKARDRPLSDDEIRWLWRACDDEPKPWGAFFKMLLLTGQRRGEVARMQWDDIDSAGVWRLSSTKNGERHDVPLPPEARELIEAMPVKGPYVFTTNGTAPALSLSKPTARLAARMEEIATEEVGETITIPHWRPHDLRHTVKTGLAALGVSLEIRSRATNHLSDIPVMDRRYNHHDFEQEKRRALEAWSKRVIRLRNAETMKNVVQFETHAK</sequence>
<keyword evidence="2" id="KW-0229">DNA integration</keyword>
<dbReference type="PROSITE" id="PS51898">
    <property type="entry name" value="TYR_RECOMBINASE"/>
    <property type="match status" value="1"/>
</dbReference>
<dbReference type="PROSITE" id="PS51900">
    <property type="entry name" value="CB"/>
    <property type="match status" value="1"/>
</dbReference>
<feature type="domain" description="Core-binding (CB)" evidence="8">
    <location>
        <begin position="101"/>
        <end position="180"/>
    </location>
</feature>
<keyword evidence="10" id="KW-1185">Reference proteome</keyword>
<gene>
    <name evidence="9" type="ORF">CLV74_1145</name>
</gene>
<dbReference type="InterPro" id="IPR002104">
    <property type="entry name" value="Integrase_catalytic"/>
</dbReference>
<dbReference type="InterPro" id="IPR053876">
    <property type="entry name" value="Phage_int_M"/>
</dbReference>
<dbReference type="InterPro" id="IPR013762">
    <property type="entry name" value="Integrase-like_cat_sf"/>
</dbReference>
<reference evidence="9 10" key="1">
    <citation type="submission" date="2018-03" db="EMBL/GenBank/DDBJ databases">
        <title>Genomic Encyclopedia of Archaeal and Bacterial Type Strains, Phase II (KMG-II): from individual species to whole genera.</title>
        <authorList>
            <person name="Goeker M."/>
        </authorList>
    </citation>
    <scope>NUCLEOTIDE SEQUENCE [LARGE SCALE GENOMIC DNA]</scope>
    <source>
        <strain evidence="9 10">DSM 100212</strain>
    </source>
</reference>
<evidence type="ECO:0000256" key="2">
    <source>
        <dbReference type="ARBA" id="ARBA00022908"/>
    </source>
</evidence>
<evidence type="ECO:0000259" key="8">
    <source>
        <dbReference type="PROSITE" id="PS51900"/>
    </source>
</evidence>
<feature type="domain" description="Tyr recombinase" evidence="7">
    <location>
        <begin position="201"/>
        <end position="382"/>
    </location>
</feature>
<dbReference type="InterPro" id="IPR011010">
    <property type="entry name" value="DNA_brk_join_enz"/>
</dbReference>
<dbReference type="Gene3D" id="1.10.443.10">
    <property type="entry name" value="Intergrase catalytic core"/>
    <property type="match status" value="1"/>
</dbReference>
<protein>
    <submittedName>
        <fullName evidence="9">Site-specific recombinase XerD</fullName>
    </submittedName>
</protein>
<evidence type="ECO:0000256" key="1">
    <source>
        <dbReference type="ARBA" id="ARBA00008857"/>
    </source>
</evidence>
<dbReference type="PANTHER" id="PTHR30629:SF2">
    <property type="entry name" value="PROPHAGE INTEGRASE INTS-RELATED"/>
    <property type="match status" value="1"/>
</dbReference>
<dbReference type="Proteomes" id="UP000238392">
    <property type="component" value="Unassembled WGS sequence"/>
</dbReference>
<dbReference type="Gene3D" id="1.10.150.130">
    <property type="match status" value="1"/>
</dbReference>
<dbReference type="SUPFAM" id="SSF56349">
    <property type="entry name" value="DNA breaking-rejoining enzymes"/>
    <property type="match status" value="1"/>
</dbReference>
<dbReference type="OrthoDB" id="7615137at2"/>
<organism evidence="9 10">
    <name type="scientific">Donghicola tyrosinivorans</name>
    <dbReference type="NCBI Taxonomy" id="1652492"/>
    <lineage>
        <taxon>Bacteria</taxon>
        <taxon>Pseudomonadati</taxon>
        <taxon>Pseudomonadota</taxon>
        <taxon>Alphaproteobacteria</taxon>
        <taxon>Rhodobacterales</taxon>
        <taxon>Roseobacteraceae</taxon>
        <taxon>Donghicola</taxon>
    </lineage>
</organism>
<keyword evidence="3 5" id="KW-0238">DNA-binding</keyword>
<dbReference type="InterPro" id="IPR010998">
    <property type="entry name" value="Integrase_recombinase_N"/>
</dbReference>
<accession>A0A2T0WGE8</accession>
<comment type="similarity">
    <text evidence="1">Belongs to the 'phage' integrase family.</text>
</comment>
<dbReference type="GO" id="GO:0015074">
    <property type="term" value="P:DNA integration"/>
    <property type="evidence" value="ECO:0007669"/>
    <property type="project" value="UniProtKB-KW"/>
</dbReference>
<dbReference type="GO" id="GO:0006310">
    <property type="term" value="P:DNA recombination"/>
    <property type="evidence" value="ECO:0007669"/>
    <property type="project" value="UniProtKB-KW"/>
</dbReference>
<dbReference type="InterPro" id="IPR050808">
    <property type="entry name" value="Phage_Integrase"/>
</dbReference>
<evidence type="ECO:0000313" key="9">
    <source>
        <dbReference type="EMBL" id="PRY85783.1"/>
    </source>
</evidence>
<dbReference type="Gene3D" id="3.30.160.390">
    <property type="entry name" value="Integrase, DNA-binding domain"/>
    <property type="match status" value="1"/>
</dbReference>
<evidence type="ECO:0000256" key="6">
    <source>
        <dbReference type="SAM" id="MobiDB-lite"/>
    </source>
</evidence>
<dbReference type="AlphaFoldDB" id="A0A2T0WGE8"/>
<dbReference type="RefSeq" id="WP_106267121.1">
    <property type="nucleotide sequence ID" value="NZ_PVTQ01000014.1"/>
</dbReference>
<evidence type="ECO:0000313" key="10">
    <source>
        <dbReference type="Proteomes" id="UP000238392"/>
    </source>
</evidence>
<dbReference type="CDD" id="cd00801">
    <property type="entry name" value="INT_P4_C"/>
    <property type="match status" value="1"/>
</dbReference>